<evidence type="ECO:0000313" key="2">
    <source>
        <dbReference type="Proteomes" id="UP000244005"/>
    </source>
</evidence>
<name>A0A2R6VZL2_MARPO</name>
<keyword evidence="2" id="KW-1185">Reference proteome</keyword>
<reference evidence="2" key="1">
    <citation type="journal article" date="2017" name="Cell">
        <title>Insights into land plant evolution garnered from the Marchantia polymorpha genome.</title>
        <authorList>
            <person name="Bowman J.L."/>
            <person name="Kohchi T."/>
            <person name="Yamato K.T."/>
            <person name="Jenkins J."/>
            <person name="Shu S."/>
            <person name="Ishizaki K."/>
            <person name="Yamaoka S."/>
            <person name="Nishihama R."/>
            <person name="Nakamura Y."/>
            <person name="Berger F."/>
            <person name="Adam C."/>
            <person name="Aki S.S."/>
            <person name="Althoff F."/>
            <person name="Araki T."/>
            <person name="Arteaga-Vazquez M.A."/>
            <person name="Balasubrmanian S."/>
            <person name="Barry K."/>
            <person name="Bauer D."/>
            <person name="Boehm C.R."/>
            <person name="Briginshaw L."/>
            <person name="Caballero-Perez J."/>
            <person name="Catarino B."/>
            <person name="Chen F."/>
            <person name="Chiyoda S."/>
            <person name="Chovatia M."/>
            <person name="Davies K.M."/>
            <person name="Delmans M."/>
            <person name="Demura T."/>
            <person name="Dierschke T."/>
            <person name="Dolan L."/>
            <person name="Dorantes-Acosta A.E."/>
            <person name="Eklund D.M."/>
            <person name="Florent S.N."/>
            <person name="Flores-Sandoval E."/>
            <person name="Fujiyama A."/>
            <person name="Fukuzawa H."/>
            <person name="Galik B."/>
            <person name="Grimanelli D."/>
            <person name="Grimwood J."/>
            <person name="Grossniklaus U."/>
            <person name="Hamada T."/>
            <person name="Haseloff J."/>
            <person name="Hetherington A.J."/>
            <person name="Higo A."/>
            <person name="Hirakawa Y."/>
            <person name="Hundley H.N."/>
            <person name="Ikeda Y."/>
            <person name="Inoue K."/>
            <person name="Inoue S.I."/>
            <person name="Ishida S."/>
            <person name="Jia Q."/>
            <person name="Kakita M."/>
            <person name="Kanazawa T."/>
            <person name="Kawai Y."/>
            <person name="Kawashima T."/>
            <person name="Kennedy M."/>
            <person name="Kinose K."/>
            <person name="Kinoshita T."/>
            <person name="Kohara Y."/>
            <person name="Koide E."/>
            <person name="Komatsu K."/>
            <person name="Kopischke S."/>
            <person name="Kubo M."/>
            <person name="Kyozuka J."/>
            <person name="Lagercrantz U."/>
            <person name="Lin S.S."/>
            <person name="Lindquist E."/>
            <person name="Lipzen A.M."/>
            <person name="Lu C.W."/>
            <person name="De Luna E."/>
            <person name="Martienssen R.A."/>
            <person name="Minamino N."/>
            <person name="Mizutani M."/>
            <person name="Mizutani M."/>
            <person name="Mochizuki N."/>
            <person name="Monte I."/>
            <person name="Mosher R."/>
            <person name="Nagasaki H."/>
            <person name="Nakagami H."/>
            <person name="Naramoto S."/>
            <person name="Nishitani K."/>
            <person name="Ohtani M."/>
            <person name="Okamoto T."/>
            <person name="Okumura M."/>
            <person name="Phillips J."/>
            <person name="Pollak B."/>
            <person name="Reinders A."/>
            <person name="Rovekamp M."/>
            <person name="Sano R."/>
            <person name="Sawa S."/>
            <person name="Schmid M.W."/>
            <person name="Shirakawa M."/>
            <person name="Solano R."/>
            <person name="Spunde A."/>
            <person name="Suetsugu N."/>
            <person name="Sugano S."/>
            <person name="Sugiyama A."/>
            <person name="Sun R."/>
            <person name="Suzuki Y."/>
            <person name="Takenaka M."/>
            <person name="Takezawa D."/>
            <person name="Tomogane H."/>
            <person name="Tsuzuki M."/>
            <person name="Ueda T."/>
            <person name="Umeda M."/>
            <person name="Ward J.M."/>
            <person name="Watanabe Y."/>
            <person name="Yazaki K."/>
            <person name="Yokoyama R."/>
            <person name="Yoshitake Y."/>
            <person name="Yotsui I."/>
            <person name="Zachgo S."/>
            <person name="Schmutz J."/>
        </authorList>
    </citation>
    <scope>NUCLEOTIDE SEQUENCE [LARGE SCALE GENOMIC DNA]</scope>
    <source>
        <strain evidence="2">Tak-1</strain>
    </source>
</reference>
<organism evidence="1 2">
    <name type="scientific">Marchantia polymorpha</name>
    <name type="common">Common liverwort</name>
    <name type="synonym">Marchantia aquatica</name>
    <dbReference type="NCBI Taxonomy" id="3197"/>
    <lineage>
        <taxon>Eukaryota</taxon>
        <taxon>Viridiplantae</taxon>
        <taxon>Streptophyta</taxon>
        <taxon>Embryophyta</taxon>
        <taxon>Marchantiophyta</taxon>
        <taxon>Marchantiopsida</taxon>
        <taxon>Marchantiidae</taxon>
        <taxon>Marchantiales</taxon>
        <taxon>Marchantiaceae</taxon>
        <taxon>Marchantia</taxon>
    </lineage>
</organism>
<sequence length="88" mass="10258">MPTTKLLVIQSQLLGFHIMEEFSPSSTTTLHERVYESARQRVKDKEYRRRESENKTVCFIFNSSSFESGKITGQKYRQCVQIGVKSIH</sequence>
<accession>A0A2R6VZL2</accession>
<protein>
    <submittedName>
        <fullName evidence="1">Uncharacterized protein</fullName>
    </submittedName>
</protein>
<gene>
    <name evidence="1" type="ORF">MARPO_0233s0002</name>
</gene>
<evidence type="ECO:0000313" key="1">
    <source>
        <dbReference type="EMBL" id="PTQ27048.1"/>
    </source>
</evidence>
<dbReference type="Gramene" id="Mp7g06920.1">
    <property type="protein sequence ID" value="Mp7g06920.1.cds1"/>
    <property type="gene ID" value="Mp7g06920"/>
</dbReference>
<proteinExistence type="predicted"/>
<dbReference type="Proteomes" id="UP000244005">
    <property type="component" value="Unassembled WGS sequence"/>
</dbReference>
<dbReference type="AlphaFoldDB" id="A0A2R6VZL2"/>
<dbReference type="EMBL" id="KZ772894">
    <property type="protein sequence ID" value="PTQ27048.1"/>
    <property type="molecule type" value="Genomic_DNA"/>
</dbReference>